<evidence type="ECO:0000313" key="3">
    <source>
        <dbReference type="Proteomes" id="UP001276854"/>
    </source>
</evidence>
<feature type="domain" description="HTH cro/C1-type" evidence="1">
    <location>
        <begin position="11"/>
        <end position="65"/>
    </location>
</feature>
<gene>
    <name evidence="2" type="ORF">RZO55_18590</name>
</gene>
<organism evidence="2 3">
    <name type="scientific">Clostridium boliviensis</name>
    <dbReference type="NCBI Taxonomy" id="318465"/>
    <lineage>
        <taxon>Bacteria</taxon>
        <taxon>Bacillati</taxon>
        <taxon>Bacillota</taxon>
        <taxon>Clostridia</taxon>
        <taxon>Eubacteriales</taxon>
        <taxon>Clostridiaceae</taxon>
        <taxon>Clostridium</taxon>
    </lineage>
</organism>
<accession>A0ABU4GPN5</accession>
<dbReference type="InterPro" id="IPR010982">
    <property type="entry name" value="Lambda_DNA-bd_dom_sf"/>
</dbReference>
<dbReference type="SUPFAM" id="SSF47413">
    <property type="entry name" value="lambda repressor-like DNA-binding domains"/>
    <property type="match status" value="1"/>
</dbReference>
<dbReference type="SMART" id="SM00530">
    <property type="entry name" value="HTH_XRE"/>
    <property type="match status" value="1"/>
</dbReference>
<protein>
    <submittedName>
        <fullName evidence="2">Helix-turn-helix transcriptional regulator</fullName>
    </submittedName>
</protein>
<dbReference type="EMBL" id="JAWONS010000280">
    <property type="protein sequence ID" value="MDW2799585.1"/>
    <property type="molecule type" value="Genomic_DNA"/>
</dbReference>
<dbReference type="Proteomes" id="UP001276854">
    <property type="component" value="Unassembled WGS sequence"/>
</dbReference>
<dbReference type="PROSITE" id="PS50943">
    <property type="entry name" value="HTH_CROC1"/>
    <property type="match status" value="1"/>
</dbReference>
<keyword evidence="3" id="KW-1185">Reference proteome</keyword>
<dbReference type="RefSeq" id="WP_318065776.1">
    <property type="nucleotide sequence ID" value="NZ_JAWONS010000280.1"/>
</dbReference>
<dbReference type="InterPro" id="IPR001387">
    <property type="entry name" value="Cro/C1-type_HTH"/>
</dbReference>
<comment type="caution">
    <text evidence="2">The sequence shown here is derived from an EMBL/GenBank/DDBJ whole genome shotgun (WGS) entry which is preliminary data.</text>
</comment>
<dbReference type="CDD" id="cd00093">
    <property type="entry name" value="HTH_XRE"/>
    <property type="match status" value="1"/>
</dbReference>
<reference evidence="2 3" key="1">
    <citation type="submission" date="2023-10" db="EMBL/GenBank/DDBJ databases">
        <title>A novel Glycoside Hydrolase 43-Like Enzyme from Clostrdium boliviensis is an Endo-xylanase, and a Candidate for Xylooligosaccharides Production from Different Xylan Substrates.</title>
        <authorList>
            <person name="Alvarez M.T."/>
            <person name="Rocabado-Villegas L.R."/>
            <person name="Salas-Veizaga D.M."/>
            <person name="Linares-Pasten J.A."/>
            <person name="Gudmundsdottir E.E."/>
            <person name="Hreggvidsson G.O."/>
            <person name="Adlercreutz P."/>
            <person name="Nordberg Karlsson E."/>
        </authorList>
    </citation>
    <scope>NUCLEOTIDE SEQUENCE [LARGE SCALE GENOMIC DNA]</scope>
    <source>
        <strain evidence="2 3">E-1</strain>
    </source>
</reference>
<evidence type="ECO:0000259" key="1">
    <source>
        <dbReference type="PROSITE" id="PS50943"/>
    </source>
</evidence>
<dbReference type="Pfam" id="PF12844">
    <property type="entry name" value="HTH_19"/>
    <property type="match status" value="1"/>
</dbReference>
<evidence type="ECO:0000313" key="2">
    <source>
        <dbReference type="EMBL" id="MDW2799585.1"/>
    </source>
</evidence>
<dbReference type="Gene3D" id="1.10.260.40">
    <property type="entry name" value="lambda repressor-like DNA-binding domains"/>
    <property type="match status" value="1"/>
</dbReference>
<sequence length="108" mass="12584">MYIDFNFSKRLSELRAQKGVSARDMSLSLGQNPTYIHKIENGRALPSMMGFFYICEYLDIEPSEFFSRDINSPAKVRELMDDAQYLNREQLEHLHLIVRDLLKPGGKK</sequence>
<proteinExistence type="predicted"/>
<name>A0ABU4GPN5_9CLOT</name>